<evidence type="ECO:0000259" key="1">
    <source>
        <dbReference type="SMART" id="SM00852"/>
    </source>
</evidence>
<dbReference type="InterPro" id="IPR036425">
    <property type="entry name" value="MoaB/Mog-like_dom_sf"/>
</dbReference>
<feature type="domain" description="MoaB/Mog" evidence="1">
    <location>
        <begin position="17"/>
        <end position="177"/>
    </location>
</feature>
<gene>
    <name evidence="2" type="ORF">NYP16_05735</name>
</gene>
<dbReference type="Pfam" id="PF24102">
    <property type="entry name" value="FLAD1_M"/>
    <property type="match status" value="1"/>
</dbReference>
<dbReference type="Gene3D" id="3.40.980.10">
    <property type="entry name" value="MoaB/Mog-like domain"/>
    <property type="match status" value="1"/>
</dbReference>
<dbReference type="PANTHER" id="PTHR13939">
    <property type="entry name" value="NICOTINAMIDE-NUCLEOTIDE AMIDOHYDROLASE PNCC"/>
    <property type="match status" value="1"/>
</dbReference>
<dbReference type="EMBL" id="JANWOI010000002">
    <property type="protein sequence ID" value="MDA5193454.1"/>
    <property type="molecule type" value="Genomic_DNA"/>
</dbReference>
<dbReference type="SUPFAM" id="SSF53218">
    <property type="entry name" value="Molybdenum cofactor biosynthesis proteins"/>
    <property type="match status" value="1"/>
</dbReference>
<dbReference type="Proteomes" id="UP001141619">
    <property type="component" value="Unassembled WGS sequence"/>
</dbReference>
<keyword evidence="3" id="KW-1185">Reference proteome</keyword>
<evidence type="ECO:0000313" key="2">
    <source>
        <dbReference type="EMBL" id="MDA5193454.1"/>
    </source>
</evidence>
<organism evidence="2 3">
    <name type="scientific">Govanella unica</name>
    <dbReference type="NCBI Taxonomy" id="2975056"/>
    <lineage>
        <taxon>Bacteria</taxon>
        <taxon>Pseudomonadati</taxon>
        <taxon>Pseudomonadota</taxon>
        <taxon>Alphaproteobacteria</taxon>
        <taxon>Emcibacterales</taxon>
        <taxon>Govanellaceae</taxon>
        <taxon>Govanella</taxon>
    </lineage>
</organism>
<name>A0A9X3TXE1_9PROT</name>
<dbReference type="CDD" id="cd00885">
    <property type="entry name" value="cinA"/>
    <property type="match status" value="1"/>
</dbReference>
<dbReference type="RefSeq" id="WP_274943156.1">
    <property type="nucleotide sequence ID" value="NZ_JANWOI010000002.1"/>
</dbReference>
<dbReference type="PANTHER" id="PTHR13939:SF0">
    <property type="entry name" value="NMN AMIDOHYDROLASE-LIKE PROTEIN YFAY"/>
    <property type="match status" value="1"/>
</dbReference>
<reference evidence="2" key="2">
    <citation type="journal article" date="2023" name="Syst. Appl. Microbiol.">
        <title>Govania unica gen. nov., sp. nov., a rare biosphere bacterium that represents a novel family in the class Alphaproteobacteria.</title>
        <authorList>
            <person name="Vandamme P."/>
            <person name="Peeters C."/>
            <person name="Hettiarachchi A."/>
            <person name="Cnockaert M."/>
            <person name="Carlier A."/>
        </authorList>
    </citation>
    <scope>NUCLEOTIDE SEQUENCE</scope>
    <source>
        <strain evidence="2">LMG 31809</strain>
    </source>
</reference>
<accession>A0A9X3TXE1</accession>
<reference evidence="2" key="1">
    <citation type="submission" date="2022-08" db="EMBL/GenBank/DDBJ databases">
        <authorList>
            <person name="Vandamme P."/>
            <person name="Hettiarachchi A."/>
            <person name="Peeters C."/>
            <person name="Cnockaert M."/>
            <person name="Carlier A."/>
        </authorList>
    </citation>
    <scope>NUCLEOTIDE SEQUENCE</scope>
    <source>
        <strain evidence="2">LMG 31809</strain>
    </source>
</reference>
<dbReference type="SMART" id="SM00852">
    <property type="entry name" value="MoCF_biosynth"/>
    <property type="match status" value="1"/>
</dbReference>
<dbReference type="Pfam" id="PF00994">
    <property type="entry name" value="MoCF_biosynth"/>
    <property type="match status" value="1"/>
</dbReference>
<comment type="caution">
    <text evidence="2">The sequence shown here is derived from an EMBL/GenBank/DDBJ whole genome shotgun (WGS) entry which is preliminary data.</text>
</comment>
<dbReference type="InterPro" id="IPR056596">
    <property type="entry name" value="FLAD1_M"/>
</dbReference>
<evidence type="ECO:0000313" key="3">
    <source>
        <dbReference type="Proteomes" id="UP001141619"/>
    </source>
</evidence>
<proteinExistence type="predicted"/>
<dbReference type="AlphaFoldDB" id="A0A9X3TXE1"/>
<sequence>MTQNMAATDPVKRVTACLLIIGDEILSGRTEDANLNYLAKWLNEEGIELREVRVIPDVAEVIVPTLNAVRGAFDYVFTTGGIGPTHDDITADCVAAAFGVPLEFNAEAERQLMTRMNGPMTEGRRRMTRIPAGGRTVPNPVSGAPGIEIGNVFVLAGIPRVMQAMLEELRGRLQGGRKVQSAALHVFAGESTMAATLSLVQDRAPEVAIGSYPFVTDDSYGASLVLRSPDPVALAAALDDLRAELQKNGFTVHEGEADIHLK</sequence>
<protein>
    <submittedName>
        <fullName evidence="2">Molybdopterin-binding protein</fullName>
    </submittedName>
</protein>
<dbReference type="InterPro" id="IPR050101">
    <property type="entry name" value="CinA"/>
</dbReference>
<dbReference type="InterPro" id="IPR001453">
    <property type="entry name" value="MoaB/Mog_dom"/>
</dbReference>